<dbReference type="Proteomes" id="UP000198345">
    <property type="component" value="Unassembled WGS sequence"/>
</dbReference>
<sequence length="269" mass="30243">MASGQGFFLKALTNNPIKFKNNMRLGTINTQFFKTGKETAVQDRVWLNFTNPQGAFKQILVGYIEEATNGVDIRYDAASFNANEYIDFYSVNGTKKLSIQGRALPFEKSDVVPLAYKSTIAGEFTIAIDHAEGIFSGEQKVYLEDKVKDIVHDLSTADYTFKTEAGTFAERFELRYRAANKTTLGTDDVENTQKGLFVAVKNKVVKITSTAELIKEVYIYDTTGRLIYTKNKVSAAELQIQNLQVTNQLLLVKVTLENDQTETRKIIIQ</sequence>
<organism evidence="1 2">
    <name type="scientific">Flavobacterium hercynium</name>
    <dbReference type="NCBI Taxonomy" id="387094"/>
    <lineage>
        <taxon>Bacteria</taxon>
        <taxon>Pseudomonadati</taxon>
        <taxon>Bacteroidota</taxon>
        <taxon>Flavobacteriia</taxon>
        <taxon>Flavobacteriales</taxon>
        <taxon>Flavobacteriaceae</taxon>
        <taxon>Flavobacterium</taxon>
    </lineage>
</organism>
<comment type="caution">
    <text evidence="1">The sequence shown here is derived from an EMBL/GenBank/DDBJ whole genome shotgun (WGS) entry which is preliminary data.</text>
</comment>
<proteinExistence type="predicted"/>
<evidence type="ECO:0008006" key="3">
    <source>
        <dbReference type="Google" id="ProtNLM"/>
    </source>
</evidence>
<name>A0A226HKY6_9FLAO</name>
<dbReference type="NCBIfam" id="NF033708">
    <property type="entry name" value="T9SS_Cterm_ChiA"/>
    <property type="match status" value="1"/>
</dbReference>
<dbReference type="EMBL" id="MUGW01000008">
    <property type="protein sequence ID" value="OXA95009.1"/>
    <property type="molecule type" value="Genomic_DNA"/>
</dbReference>
<reference evidence="1 2" key="1">
    <citation type="submission" date="2016-11" db="EMBL/GenBank/DDBJ databases">
        <title>Whole genomes of Flavobacteriaceae.</title>
        <authorList>
            <person name="Stine C."/>
            <person name="Li C."/>
            <person name="Tadesse D."/>
        </authorList>
    </citation>
    <scope>NUCLEOTIDE SEQUENCE [LARGE SCALE GENOMIC DNA]</scope>
    <source>
        <strain evidence="1 2">DSM 18292</strain>
    </source>
</reference>
<gene>
    <name evidence="1" type="ORF">B0A66_03930</name>
</gene>
<dbReference type="AlphaFoldDB" id="A0A226HKY6"/>
<keyword evidence="2" id="KW-1185">Reference proteome</keyword>
<protein>
    <recommendedName>
        <fullName evidence="3">Secretion system C-terminal sorting domain-containing protein</fullName>
    </recommendedName>
</protein>
<evidence type="ECO:0000313" key="2">
    <source>
        <dbReference type="Proteomes" id="UP000198345"/>
    </source>
</evidence>
<accession>A0A226HKY6</accession>
<evidence type="ECO:0000313" key="1">
    <source>
        <dbReference type="EMBL" id="OXA95009.1"/>
    </source>
</evidence>